<dbReference type="EMBL" id="UYRW01000190">
    <property type="protein sequence ID" value="VDK64270.1"/>
    <property type="molecule type" value="Genomic_DNA"/>
</dbReference>
<accession>A0A182E0K3</accession>
<reference evidence="3" key="1">
    <citation type="submission" date="2016-06" db="UniProtKB">
        <authorList>
            <consortium name="WormBaseParasite"/>
        </authorList>
    </citation>
    <scope>IDENTIFICATION</scope>
</reference>
<protein>
    <submittedName>
        <fullName evidence="1 3">Uncharacterized protein</fullName>
    </submittedName>
</protein>
<keyword evidence="2" id="KW-1185">Reference proteome</keyword>
<dbReference type="Proteomes" id="UP000271087">
    <property type="component" value="Unassembled WGS sequence"/>
</dbReference>
<organism evidence="3">
    <name type="scientific">Onchocerca ochengi</name>
    <name type="common">Filarial nematode worm</name>
    <dbReference type="NCBI Taxonomy" id="42157"/>
    <lineage>
        <taxon>Eukaryota</taxon>
        <taxon>Metazoa</taxon>
        <taxon>Ecdysozoa</taxon>
        <taxon>Nematoda</taxon>
        <taxon>Chromadorea</taxon>
        <taxon>Rhabditida</taxon>
        <taxon>Spirurina</taxon>
        <taxon>Spiruromorpha</taxon>
        <taxon>Filarioidea</taxon>
        <taxon>Onchocercidae</taxon>
        <taxon>Onchocerca</taxon>
    </lineage>
</organism>
<evidence type="ECO:0000313" key="2">
    <source>
        <dbReference type="Proteomes" id="UP000271087"/>
    </source>
</evidence>
<evidence type="ECO:0000313" key="3">
    <source>
        <dbReference type="WBParaSite" id="nOo.2.0.1.t01481-RA"/>
    </source>
</evidence>
<dbReference type="OrthoDB" id="6252479at2759"/>
<reference evidence="1 2" key="2">
    <citation type="submission" date="2018-08" db="EMBL/GenBank/DDBJ databases">
        <authorList>
            <person name="Laetsch R D."/>
            <person name="Stevens L."/>
            <person name="Kumar S."/>
            <person name="Blaxter L. M."/>
        </authorList>
    </citation>
    <scope>NUCLEOTIDE SEQUENCE [LARGE SCALE GENOMIC DNA]</scope>
</reference>
<dbReference type="WBParaSite" id="nOo.2.0.1.t01481-RA">
    <property type="protein sequence ID" value="nOo.2.0.1.t01481-RA"/>
    <property type="gene ID" value="nOo.2.0.1.g01481"/>
</dbReference>
<dbReference type="AlphaFoldDB" id="A0A182E0K3"/>
<name>A0A182E0K3_ONCOC</name>
<evidence type="ECO:0000313" key="1">
    <source>
        <dbReference type="EMBL" id="VDK64270.1"/>
    </source>
</evidence>
<proteinExistence type="predicted"/>
<sequence length="102" mass="11102">MASVLVVASPFQHSSAGFKIISLSRARPLQNTAQIAGLCIQEMHGYLKSHLLGIICEKKRVFNISEQAPVGHIIGYLNGTPSDGIKANFYIVYPDNTGETEK</sequence>
<gene>
    <name evidence="1" type="ORF">NOO_LOCUS1481</name>
</gene>